<keyword evidence="5" id="KW-0067">ATP-binding</keyword>
<dbReference type="PROSITE" id="PS51192">
    <property type="entry name" value="HELICASE_ATP_BIND_1"/>
    <property type="match status" value="1"/>
</dbReference>
<dbReference type="Gene3D" id="3.40.50.300">
    <property type="entry name" value="P-loop containing nucleotide triphosphate hydrolases"/>
    <property type="match status" value="2"/>
</dbReference>
<dbReference type="InterPro" id="IPR027417">
    <property type="entry name" value="P-loop_NTPase"/>
</dbReference>
<dbReference type="PANTHER" id="PTHR47964">
    <property type="entry name" value="ATP-DEPENDENT DNA HELICASE HOMOLOG RECG, CHLOROPLASTIC"/>
    <property type="match status" value="1"/>
</dbReference>
<keyword evidence="1" id="KW-0547">Nucleotide-binding</keyword>
<dbReference type="SUPFAM" id="SSF52540">
    <property type="entry name" value="P-loop containing nucleoside triphosphate hydrolases"/>
    <property type="match status" value="1"/>
</dbReference>
<name>A0ABS9WIK7_9ACTN</name>
<dbReference type="CDD" id="cd04488">
    <property type="entry name" value="RecG_wedge_OBF"/>
    <property type="match status" value="1"/>
</dbReference>
<feature type="domain" description="Helicase C-terminal" evidence="10">
    <location>
        <begin position="509"/>
        <end position="672"/>
    </location>
</feature>
<dbReference type="InterPro" id="IPR047112">
    <property type="entry name" value="RecG/Mfd"/>
</dbReference>
<organism evidence="11 12">
    <name type="scientific">Adlercreutzia faecimuris</name>
    <dbReference type="NCBI Taxonomy" id="2897341"/>
    <lineage>
        <taxon>Bacteria</taxon>
        <taxon>Bacillati</taxon>
        <taxon>Actinomycetota</taxon>
        <taxon>Coriobacteriia</taxon>
        <taxon>Eggerthellales</taxon>
        <taxon>Eggerthellaceae</taxon>
        <taxon>Adlercreutzia</taxon>
    </lineage>
</organism>
<dbReference type="InterPro" id="IPR033454">
    <property type="entry name" value="RecG_wedge"/>
</dbReference>
<evidence type="ECO:0000259" key="10">
    <source>
        <dbReference type="PROSITE" id="PS51194"/>
    </source>
</evidence>
<dbReference type="Gene3D" id="2.40.50.140">
    <property type="entry name" value="Nucleic acid-binding proteins"/>
    <property type="match status" value="1"/>
</dbReference>
<dbReference type="RefSeq" id="WP_242166200.1">
    <property type="nucleotide sequence ID" value="NZ_JAJMLW010000003.1"/>
</dbReference>
<dbReference type="InterPro" id="IPR012340">
    <property type="entry name" value="NA-bd_OB-fold"/>
</dbReference>
<dbReference type="PROSITE" id="PS51194">
    <property type="entry name" value="HELICASE_CTER"/>
    <property type="match status" value="1"/>
</dbReference>
<dbReference type="Pfam" id="PF19833">
    <property type="entry name" value="RecG_dom3_C"/>
    <property type="match status" value="1"/>
</dbReference>
<dbReference type="InterPro" id="IPR001650">
    <property type="entry name" value="Helicase_C-like"/>
</dbReference>
<dbReference type="SUPFAM" id="SSF50249">
    <property type="entry name" value="Nucleic acid-binding proteins"/>
    <property type="match status" value="1"/>
</dbReference>
<evidence type="ECO:0000256" key="6">
    <source>
        <dbReference type="ARBA" id="ARBA00023125"/>
    </source>
</evidence>
<dbReference type="Pfam" id="PF00270">
    <property type="entry name" value="DEAD"/>
    <property type="match status" value="1"/>
</dbReference>
<dbReference type="InterPro" id="IPR011545">
    <property type="entry name" value="DEAD/DEAH_box_helicase_dom"/>
</dbReference>
<dbReference type="InterPro" id="IPR014001">
    <property type="entry name" value="Helicase_ATP-bd"/>
</dbReference>
<dbReference type="PANTHER" id="PTHR47964:SF1">
    <property type="entry name" value="ATP-DEPENDENT DNA HELICASE HOMOLOG RECG, CHLOROPLASTIC"/>
    <property type="match status" value="1"/>
</dbReference>
<reference evidence="11" key="1">
    <citation type="submission" date="2021-11" db="EMBL/GenBank/DDBJ databases">
        <title>A Novel Adlercreutzia Species, isolated from a Allomyrina dichotoma larva feces.</title>
        <authorList>
            <person name="Suh M.K."/>
        </authorList>
    </citation>
    <scope>NUCLEOTIDE SEQUENCE</scope>
    <source>
        <strain evidence="11">JBNU-10</strain>
    </source>
</reference>
<dbReference type="GO" id="GO:0004386">
    <property type="term" value="F:helicase activity"/>
    <property type="evidence" value="ECO:0007669"/>
    <property type="project" value="UniProtKB-KW"/>
</dbReference>
<dbReference type="SMART" id="SM00490">
    <property type="entry name" value="HELICc"/>
    <property type="match status" value="1"/>
</dbReference>
<accession>A0ABS9WIK7</accession>
<evidence type="ECO:0000256" key="5">
    <source>
        <dbReference type="ARBA" id="ARBA00022840"/>
    </source>
</evidence>
<keyword evidence="3" id="KW-0378">Hydrolase</keyword>
<evidence type="ECO:0000313" key="11">
    <source>
        <dbReference type="EMBL" id="MCI2242713.1"/>
    </source>
</evidence>
<gene>
    <name evidence="11" type="ORF">LPT13_10185</name>
</gene>
<keyword evidence="4 11" id="KW-0347">Helicase</keyword>
<dbReference type="EMBL" id="JAJMLW010000003">
    <property type="protein sequence ID" value="MCI2242713.1"/>
    <property type="molecule type" value="Genomic_DNA"/>
</dbReference>
<keyword evidence="6" id="KW-0238">DNA-binding</keyword>
<dbReference type="Proteomes" id="UP001430755">
    <property type="component" value="Unassembled WGS sequence"/>
</dbReference>
<dbReference type="Pfam" id="PF00271">
    <property type="entry name" value="Helicase_C"/>
    <property type="match status" value="1"/>
</dbReference>
<keyword evidence="12" id="KW-1185">Reference proteome</keyword>
<proteinExistence type="predicted"/>
<comment type="caution">
    <text evidence="11">The sequence shown here is derived from an EMBL/GenBank/DDBJ whole genome shotgun (WGS) entry which is preliminary data.</text>
</comment>
<dbReference type="SMART" id="SM00487">
    <property type="entry name" value="DEXDc"/>
    <property type="match status" value="1"/>
</dbReference>
<sequence length="739" mass="78997">MAAATRKRAAHEGAPAGAPDRLAATLALDEPVGRVRLVSPARAKALEKLGIRTVRDLVTHFPRRYVDLSAVRTVADARIGESCTVRGTVHEIKLKRPRPNLPLVEMALVDGTGTLMVTCFRQPWLMDQVRAGDVVAVAGKVEFDYGFKRMTNPYLEKVEGGQAAAMIIPVHPATEKLSPAWMRRLAENALAAVRGLYDPLPLSLREKYRLMSRGSALSCIHFPQTMGEVAEARRRLAYEELLVLELFLMQEGARRSAGRTPVSHVADGPYLRRLGEALPFSLTGEQDQARRDLLAVMAAPRTANHMILGDVGTGKTAVAAFGLAAAADTGGQALLMAPTEVLAVQHGRSLGPLLDAAGVTYDVLTGSTPAAEREAILARVAGGTTDVLIGTHALLEDDVAPRNLTLVVIDEQQRFGVDQRARLLAKGEAPDAVYLTATPIPRTLALALFGSLTLSYIREKPHAGAARATRVVTKERRGVAYDAAREALGRGEQVYVVCPLIGKGTEERDAKAAAARDEEDGAAHPVVSIESEADLAGDDVAAATREAAMLQSSTFADYEVALLHGGMTAAEKKQVMDRFRAGEIGVLVATTVIEVGVDVPNATVMIIEDADRFGLSQLHQLRGRVGRGEKPAEVFLVSASKQDAALQRLGAMERTDDGFELASFDLSLRREGDILGNRQHGASGLKLVNVVRDGRIIEAAHADAAALLEEDPALEAPEHRALAREVRILASHADAPSGG</sequence>
<evidence type="ECO:0000256" key="1">
    <source>
        <dbReference type="ARBA" id="ARBA00022741"/>
    </source>
</evidence>
<keyword evidence="2" id="KW-0227">DNA damage</keyword>
<evidence type="ECO:0000259" key="9">
    <source>
        <dbReference type="PROSITE" id="PS51192"/>
    </source>
</evidence>
<evidence type="ECO:0000256" key="7">
    <source>
        <dbReference type="ARBA" id="ARBA00023204"/>
    </source>
</evidence>
<evidence type="ECO:0000313" key="12">
    <source>
        <dbReference type="Proteomes" id="UP001430755"/>
    </source>
</evidence>
<keyword evidence="7" id="KW-0234">DNA repair</keyword>
<dbReference type="InterPro" id="IPR045562">
    <property type="entry name" value="RecG_dom3_C"/>
</dbReference>
<feature type="domain" description="Helicase ATP-binding" evidence="9">
    <location>
        <begin position="296"/>
        <end position="457"/>
    </location>
</feature>
<evidence type="ECO:0000256" key="4">
    <source>
        <dbReference type="ARBA" id="ARBA00022806"/>
    </source>
</evidence>
<evidence type="ECO:0000256" key="8">
    <source>
        <dbReference type="ARBA" id="ARBA00049819"/>
    </source>
</evidence>
<protein>
    <recommendedName>
        <fullName evidence="8">Probable DNA 3'-5' helicase RecG</fullName>
    </recommendedName>
</protein>
<evidence type="ECO:0000256" key="2">
    <source>
        <dbReference type="ARBA" id="ARBA00022763"/>
    </source>
</evidence>
<evidence type="ECO:0000256" key="3">
    <source>
        <dbReference type="ARBA" id="ARBA00022801"/>
    </source>
</evidence>
<dbReference type="Pfam" id="PF17191">
    <property type="entry name" value="RecG_wedge"/>
    <property type="match status" value="1"/>
</dbReference>